<evidence type="ECO:0000313" key="1">
    <source>
        <dbReference type="EMBL" id="KAJ0046055.1"/>
    </source>
</evidence>
<accession>A0ACC0Z6Q3</accession>
<dbReference type="EMBL" id="CM047738">
    <property type="protein sequence ID" value="KAJ0046055.1"/>
    <property type="molecule type" value="Genomic_DNA"/>
</dbReference>
<name>A0ACC0Z6Q3_9ROSI</name>
<evidence type="ECO:0000313" key="2">
    <source>
        <dbReference type="Proteomes" id="UP001163603"/>
    </source>
</evidence>
<gene>
    <name evidence="1" type="ORF">Pint_05856</name>
</gene>
<organism evidence="1 2">
    <name type="scientific">Pistacia integerrima</name>
    <dbReference type="NCBI Taxonomy" id="434235"/>
    <lineage>
        <taxon>Eukaryota</taxon>
        <taxon>Viridiplantae</taxon>
        <taxon>Streptophyta</taxon>
        <taxon>Embryophyta</taxon>
        <taxon>Tracheophyta</taxon>
        <taxon>Spermatophyta</taxon>
        <taxon>Magnoliopsida</taxon>
        <taxon>eudicotyledons</taxon>
        <taxon>Gunneridae</taxon>
        <taxon>Pentapetalae</taxon>
        <taxon>rosids</taxon>
        <taxon>malvids</taxon>
        <taxon>Sapindales</taxon>
        <taxon>Anacardiaceae</taxon>
        <taxon>Pistacia</taxon>
    </lineage>
</organism>
<dbReference type="Proteomes" id="UP001163603">
    <property type="component" value="Chromosome 3"/>
</dbReference>
<comment type="caution">
    <text evidence="1">The sequence shown here is derived from an EMBL/GenBank/DDBJ whole genome shotgun (WGS) entry which is preliminary data.</text>
</comment>
<sequence>MADEKEVLNQQLLGIISSMEEQELVNPRFRMVHSLKESNGPFFFAELIPTFCSDSRTTIREMIQILEKPVVDFHLLEELCMKIKGASACIGAQQISLASGDLFRAVIDKCKER</sequence>
<protein>
    <submittedName>
        <fullName evidence="1">Uncharacterized protein</fullName>
    </submittedName>
</protein>
<proteinExistence type="predicted"/>
<keyword evidence="2" id="KW-1185">Reference proteome</keyword>
<reference evidence="2" key="1">
    <citation type="journal article" date="2023" name="G3 (Bethesda)">
        <title>Genome assembly and association tests identify interacting loci associated with vigor, precocity, and sex in interspecific pistachio rootstocks.</title>
        <authorList>
            <person name="Palmer W."/>
            <person name="Jacygrad E."/>
            <person name="Sagayaradj S."/>
            <person name="Cavanaugh K."/>
            <person name="Han R."/>
            <person name="Bertier L."/>
            <person name="Beede B."/>
            <person name="Kafkas S."/>
            <person name="Golino D."/>
            <person name="Preece J."/>
            <person name="Michelmore R."/>
        </authorList>
    </citation>
    <scope>NUCLEOTIDE SEQUENCE [LARGE SCALE GENOMIC DNA]</scope>
</reference>